<keyword evidence="3 7" id="KW-0285">Flavoprotein</keyword>
<dbReference type="RefSeq" id="XP_003742195.1">
    <property type="nucleotide sequence ID" value="XM_003742147.1"/>
</dbReference>
<dbReference type="Pfam" id="PF00732">
    <property type="entry name" value="GMC_oxred_N"/>
    <property type="match status" value="1"/>
</dbReference>
<evidence type="ECO:0000259" key="9">
    <source>
        <dbReference type="PROSITE" id="PS00623"/>
    </source>
</evidence>
<accession>A0AAJ6QS89</accession>
<dbReference type="GO" id="GO:0050660">
    <property type="term" value="F:flavin adenine dinucleotide binding"/>
    <property type="evidence" value="ECO:0007669"/>
    <property type="project" value="InterPro"/>
</dbReference>
<dbReference type="Gene3D" id="3.50.50.60">
    <property type="entry name" value="FAD/NAD(P)-binding domain"/>
    <property type="match status" value="1"/>
</dbReference>
<evidence type="ECO:0000256" key="1">
    <source>
        <dbReference type="ARBA" id="ARBA00001974"/>
    </source>
</evidence>
<organism evidence="11 12">
    <name type="scientific">Galendromus occidentalis</name>
    <name type="common">western predatory mite</name>
    <dbReference type="NCBI Taxonomy" id="34638"/>
    <lineage>
        <taxon>Eukaryota</taxon>
        <taxon>Metazoa</taxon>
        <taxon>Ecdysozoa</taxon>
        <taxon>Arthropoda</taxon>
        <taxon>Chelicerata</taxon>
        <taxon>Arachnida</taxon>
        <taxon>Acari</taxon>
        <taxon>Parasitiformes</taxon>
        <taxon>Mesostigmata</taxon>
        <taxon>Gamasina</taxon>
        <taxon>Phytoseioidea</taxon>
        <taxon>Phytoseiidae</taxon>
        <taxon>Typhlodrominae</taxon>
        <taxon>Galendromus</taxon>
    </lineage>
</organism>
<dbReference type="PROSITE" id="PS00623">
    <property type="entry name" value="GMC_OXRED_1"/>
    <property type="match status" value="1"/>
</dbReference>
<dbReference type="GeneID" id="100905721"/>
<evidence type="ECO:0000256" key="4">
    <source>
        <dbReference type="ARBA" id="ARBA00022827"/>
    </source>
</evidence>
<comment type="cofactor">
    <cofactor evidence="1 6">
        <name>FAD</name>
        <dbReference type="ChEBI" id="CHEBI:57692"/>
    </cofactor>
</comment>
<gene>
    <name evidence="12" type="primary">LOC100905721</name>
</gene>
<sequence>MHACLSLLAVSLLQIVNASYNGTRTSDLLEEYDFIIVGGGSAGCRLAEKISAVQRFRVLLIEAGGPPPFSSHIPMMAPLALTNPEFDWNIRSEPQKFAMLSNIDQRRTMSAGKVIGGGSTVNFMAYQRGSRSDFDNWEKKYGAEGWNWEKALKIFTLDERTDDEELRNEFHGLSGDLGVHTYREKSAMKDALFEAAKGEGFAFSDTNDGDDSGFYHLQSTVRDGQRVNSFGAFLEPHLSRKNLHVTLYSTVMKVTFEDKSATGVVFRKDGTDIFVKAVREVILSAGALKTPQLLLLSGVGPKEHIADFDVRLVHDLPGVGQNFQDHVGFIGLLTEVPESAVVDVNDVEAIQQWLVDKSGPMTSPAGLHYGVLYANVTVERKSDVEMLFFALKNAKIDLGLEAETLMSFYGPVLEKNLLQPLLVLMRPKSRGRVGLVSSNPFDNPSVDPRYLSDPQDVKTLVQAGKQAISILTSAAMKAANATLLEHKFPACESHEIFSEEYLECLVRHHSFNIFHPCCTCRMGRPDDPLAVVDHRLKVHGLEKLRIADNSIIPEIPSGHLNAHAILIGHKAGNFILEDYAMAARTEL</sequence>
<keyword evidence="8" id="KW-0732">Signal</keyword>
<dbReference type="PIRSF" id="PIRSF000137">
    <property type="entry name" value="Alcohol_oxidase"/>
    <property type="match status" value="1"/>
</dbReference>
<evidence type="ECO:0000256" key="3">
    <source>
        <dbReference type="ARBA" id="ARBA00022630"/>
    </source>
</evidence>
<evidence type="ECO:0000256" key="2">
    <source>
        <dbReference type="ARBA" id="ARBA00010790"/>
    </source>
</evidence>
<dbReference type="PANTHER" id="PTHR11552">
    <property type="entry name" value="GLUCOSE-METHANOL-CHOLINE GMC OXIDOREDUCTASE"/>
    <property type="match status" value="1"/>
</dbReference>
<evidence type="ECO:0000256" key="5">
    <source>
        <dbReference type="PIRSR" id="PIRSR000137-1"/>
    </source>
</evidence>
<dbReference type="InterPro" id="IPR012132">
    <property type="entry name" value="GMC_OxRdtase"/>
</dbReference>
<protein>
    <submittedName>
        <fullName evidence="12">Glucose dehydrogenase [FAD, quinone]</fullName>
    </submittedName>
</protein>
<dbReference type="PROSITE" id="PS00624">
    <property type="entry name" value="GMC_OXRED_2"/>
    <property type="match status" value="1"/>
</dbReference>
<dbReference type="Pfam" id="PF05199">
    <property type="entry name" value="GMC_oxred_C"/>
    <property type="match status" value="1"/>
</dbReference>
<keyword evidence="11" id="KW-1185">Reference proteome</keyword>
<dbReference type="KEGG" id="goe:100905721"/>
<feature type="domain" description="Glucose-methanol-choline oxidoreductase N-terminal" evidence="10">
    <location>
        <begin position="286"/>
        <end position="300"/>
    </location>
</feature>
<feature type="binding site" evidence="6">
    <location>
        <position position="251"/>
    </location>
    <ligand>
        <name>FAD</name>
        <dbReference type="ChEBI" id="CHEBI:57692"/>
    </ligand>
</feature>
<proteinExistence type="inferred from homology"/>
<dbReference type="Gene3D" id="3.30.560.10">
    <property type="entry name" value="Glucose Oxidase, domain 3"/>
    <property type="match status" value="1"/>
</dbReference>
<dbReference type="SUPFAM" id="SSF51905">
    <property type="entry name" value="FAD/NAD(P)-binding domain"/>
    <property type="match status" value="1"/>
</dbReference>
<name>A0AAJ6QS89_9ACAR</name>
<dbReference type="GO" id="GO:0016614">
    <property type="term" value="F:oxidoreductase activity, acting on CH-OH group of donors"/>
    <property type="evidence" value="ECO:0007669"/>
    <property type="project" value="InterPro"/>
</dbReference>
<keyword evidence="4 6" id="KW-0274">FAD</keyword>
<feature type="chain" id="PRO_5042476539" evidence="8">
    <location>
        <begin position="19"/>
        <end position="587"/>
    </location>
</feature>
<feature type="signal peptide" evidence="8">
    <location>
        <begin position="1"/>
        <end position="18"/>
    </location>
</feature>
<evidence type="ECO:0000313" key="12">
    <source>
        <dbReference type="RefSeq" id="XP_003742195.1"/>
    </source>
</evidence>
<dbReference type="InterPro" id="IPR007867">
    <property type="entry name" value="GMC_OxRtase_C"/>
</dbReference>
<evidence type="ECO:0000256" key="7">
    <source>
        <dbReference type="RuleBase" id="RU003968"/>
    </source>
</evidence>
<evidence type="ECO:0000259" key="10">
    <source>
        <dbReference type="PROSITE" id="PS00624"/>
    </source>
</evidence>
<dbReference type="AlphaFoldDB" id="A0AAJ6QS89"/>
<dbReference type="InterPro" id="IPR036188">
    <property type="entry name" value="FAD/NAD-bd_sf"/>
</dbReference>
<evidence type="ECO:0000256" key="8">
    <source>
        <dbReference type="SAM" id="SignalP"/>
    </source>
</evidence>
<comment type="similarity">
    <text evidence="2 7">Belongs to the GMC oxidoreductase family.</text>
</comment>
<feature type="domain" description="Glucose-methanol-choline oxidoreductase N-terminal" evidence="9">
    <location>
        <begin position="112"/>
        <end position="135"/>
    </location>
</feature>
<dbReference type="Proteomes" id="UP000694867">
    <property type="component" value="Unplaced"/>
</dbReference>
<reference evidence="12" key="1">
    <citation type="submission" date="2025-08" db="UniProtKB">
        <authorList>
            <consortium name="RefSeq"/>
        </authorList>
    </citation>
    <scope>IDENTIFICATION</scope>
</reference>
<evidence type="ECO:0000313" key="11">
    <source>
        <dbReference type="Proteomes" id="UP000694867"/>
    </source>
</evidence>
<dbReference type="InterPro" id="IPR000172">
    <property type="entry name" value="GMC_OxRdtase_N"/>
</dbReference>
<feature type="active site" description="Proton acceptor" evidence="5">
    <location>
        <position position="559"/>
    </location>
</feature>
<feature type="active site" description="Proton donor" evidence="5">
    <location>
        <position position="515"/>
    </location>
</feature>
<dbReference type="PANTHER" id="PTHR11552:SF147">
    <property type="entry name" value="CHOLINE DEHYDROGENASE, MITOCHONDRIAL"/>
    <property type="match status" value="1"/>
</dbReference>
<evidence type="ECO:0000256" key="6">
    <source>
        <dbReference type="PIRSR" id="PIRSR000137-2"/>
    </source>
</evidence>
<dbReference type="SUPFAM" id="SSF54373">
    <property type="entry name" value="FAD-linked reductases, C-terminal domain"/>
    <property type="match status" value="1"/>
</dbReference>
<feature type="binding site" evidence="6">
    <location>
        <position position="114"/>
    </location>
    <ligand>
        <name>FAD</name>
        <dbReference type="ChEBI" id="CHEBI:57692"/>
    </ligand>
</feature>